<evidence type="ECO:0000256" key="3">
    <source>
        <dbReference type="SAM" id="SignalP"/>
    </source>
</evidence>
<dbReference type="InterPro" id="IPR001611">
    <property type="entry name" value="Leu-rich_rpt"/>
</dbReference>
<dbReference type="PANTHER" id="PTHR45712:SF22">
    <property type="entry name" value="INSULIN-LIKE GROWTH FACTOR-BINDING PROTEIN COMPLEX ACID LABILE SUBUNIT"/>
    <property type="match status" value="1"/>
</dbReference>
<dbReference type="InterPro" id="IPR032675">
    <property type="entry name" value="LRR_dom_sf"/>
</dbReference>
<dbReference type="SMART" id="SM00369">
    <property type="entry name" value="LRR_TYP"/>
    <property type="match status" value="5"/>
</dbReference>
<dbReference type="SUPFAM" id="SSF52058">
    <property type="entry name" value="L domain-like"/>
    <property type="match status" value="1"/>
</dbReference>
<feature type="chain" id="PRO_5043606966" evidence="3">
    <location>
        <begin position="20"/>
        <end position="284"/>
    </location>
</feature>
<evidence type="ECO:0000256" key="2">
    <source>
        <dbReference type="ARBA" id="ARBA00022737"/>
    </source>
</evidence>
<keyword evidence="3" id="KW-0732">Signal</keyword>
<dbReference type="InterPro" id="IPR050333">
    <property type="entry name" value="SLRP"/>
</dbReference>
<dbReference type="PROSITE" id="PS51450">
    <property type="entry name" value="LRR"/>
    <property type="match status" value="3"/>
</dbReference>
<dbReference type="Proteomes" id="UP001497623">
    <property type="component" value="Unassembled WGS sequence"/>
</dbReference>
<evidence type="ECO:0000313" key="4">
    <source>
        <dbReference type="EMBL" id="CAL4118326.1"/>
    </source>
</evidence>
<evidence type="ECO:0000256" key="1">
    <source>
        <dbReference type="ARBA" id="ARBA00022614"/>
    </source>
</evidence>
<dbReference type="PANTHER" id="PTHR45712">
    <property type="entry name" value="AGAP008170-PA"/>
    <property type="match status" value="1"/>
</dbReference>
<dbReference type="Gene3D" id="3.80.10.10">
    <property type="entry name" value="Ribonuclease Inhibitor"/>
    <property type="match status" value="1"/>
</dbReference>
<dbReference type="Pfam" id="PF00560">
    <property type="entry name" value="LRR_1"/>
    <property type="match status" value="1"/>
</dbReference>
<keyword evidence="2" id="KW-0677">Repeat</keyword>
<dbReference type="AlphaFoldDB" id="A0AAV2R6P9"/>
<accession>A0AAV2R6P9</accession>
<organism evidence="4 5">
    <name type="scientific">Meganyctiphanes norvegica</name>
    <name type="common">Northern krill</name>
    <name type="synonym">Thysanopoda norvegica</name>
    <dbReference type="NCBI Taxonomy" id="48144"/>
    <lineage>
        <taxon>Eukaryota</taxon>
        <taxon>Metazoa</taxon>
        <taxon>Ecdysozoa</taxon>
        <taxon>Arthropoda</taxon>
        <taxon>Crustacea</taxon>
        <taxon>Multicrustacea</taxon>
        <taxon>Malacostraca</taxon>
        <taxon>Eumalacostraca</taxon>
        <taxon>Eucarida</taxon>
        <taxon>Euphausiacea</taxon>
        <taxon>Euphausiidae</taxon>
        <taxon>Meganyctiphanes</taxon>
    </lineage>
</organism>
<feature type="signal peptide" evidence="3">
    <location>
        <begin position="1"/>
        <end position="19"/>
    </location>
</feature>
<dbReference type="EMBL" id="CAXKWB010017226">
    <property type="protein sequence ID" value="CAL4118326.1"/>
    <property type="molecule type" value="Genomic_DNA"/>
</dbReference>
<comment type="caution">
    <text evidence="4">The sequence shown here is derived from an EMBL/GenBank/DDBJ whole genome shotgun (WGS) entry which is preliminary data.</text>
</comment>
<keyword evidence="1" id="KW-0433">Leucine-rich repeat</keyword>
<dbReference type="SMART" id="SM00364">
    <property type="entry name" value="LRR_BAC"/>
    <property type="match status" value="4"/>
</dbReference>
<dbReference type="InterPro" id="IPR003591">
    <property type="entry name" value="Leu-rich_rpt_typical-subtyp"/>
</dbReference>
<evidence type="ECO:0000313" key="5">
    <source>
        <dbReference type="Proteomes" id="UP001497623"/>
    </source>
</evidence>
<dbReference type="Pfam" id="PF13855">
    <property type="entry name" value="LRR_8"/>
    <property type="match status" value="1"/>
</dbReference>
<proteinExistence type="predicted"/>
<gene>
    <name evidence="4" type="ORF">MNOR_LOCUS21422</name>
</gene>
<keyword evidence="5" id="KW-1185">Reference proteome</keyword>
<name>A0AAV2R6P9_MEGNR</name>
<protein>
    <submittedName>
        <fullName evidence="4">Uncharacterized protein</fullName>
    </submittedName>
</protein>
<sequence length="284" mass="32582">MLQVLSVFALFSALQCTTSDCPCDWVEATRTLDCENKGIYLIPTNCWDQYTDIRKVSFHENALMSLSSSDFTHSNLQNLTEFTASVNNIQSIDGEVFNKMKNLHWLDLSYNHLTSLPEYTIKELHQLQFFDISYNSIDLLGLSMFYNITKLKVFNMNYNFISELPNLESLTELNRLSAPYNRIESVPSLTHMENLEYLNFNFNEITEIPSIFIPASSNTMDIHLSKNRFMLTIFASSVLPAPSESSVCLDEALTIYATQEEADEMMEKNWKVCHDLNDAIVIVP</sequence>
<reference evidence="4 5" key="1">
    <citation type="submission" date="2024-05" db="EMBL/GenBank/DDBJ databases">
        <authorList>
            <person name="Wallberg A."/>
        </authorList>
    </citation>
    <scope>NUCLEOTIDE SEQUENCE [LARGE SCALE GENOMIC DNA]</scope>
</reference>